<evidence type="ECO:0000256" key="1">
    <source>
        <dbReference type="ARBA" id="ARBA00004571"/>
    </source>
</evidence>
<evidence type="ECO:0000256" key="4">
    <source>
        <dbReference type="ARBA" id="ARBA00022692"/>
    </source>
</evidence>
<feature type="domain" description="TonB-dependent receptor-like beta-barrel" evidence="10">
    <location>
        <begin position="488"/>
        <end position="986"/>
    </location>
</feature>
<dbReference type="InterPro" id="IPR036942">
    <property type="entry name" value="Beta-barrel_TonB_sf"/>
</dbReference>
<dbReference type="InterPro" id="IPR037066">
    <property type="entry name" value="Plug_dom_sf"/>
</dbReference>
<dbReference type="SUPFAM" id="SSF49464">
    <property type="entry name" value="Carboxypeptidase regulatory domain-like"/>
    <property type="match status" value="1"/>
</dbReference>
<dbReference type="Gene3D" id="2.60.40.1120">
    <property type="entry name" value="Carboxypeptidase-like, regulatory domain"/>
    <property type="match status" value="1"/>
</dbReference>
<keyword evidence="6 8" id="KW-0472">Membrane</keyword>
<comment type="caution">
    <text evidence="12">The sequence shown here is derived from an EMBL/GenBank/DDBJ whole genome shotgun (WGS) entry which is preliminary data.</text>
</comment>
<dbReference type="Gene3D" id="2.40.170.20">
    <property type="entry name" value="TonB-dependent receptor, beta-barrel domain"/>
    <property type="match status" value="1"/>
</dbReference>
<name>A0A3N0EW96_SINP1</name>
<evidence type="ECO:0000256" key="9">
    <source>
        <dbReference type="RuleBase" id="RU003357"/>
    </source>
</evidence>
<dbReference type="RefSeq" id="WP_123214699.1">
    <property type="nucleotide sequence ID" value="NZ_RJTM01000021.1"/>
</dbReference>
<protein>
    <submittedName>
        <fullName evidence="12">TonB-dependent receptor</fullName>
    </submittedName>
</protein>
<keyword evidence="2 8" id="KW-0813">Transport</keyword>
<dbReference type="Proteomes" id="UP000267469">
    <property type="component" value="Unassembled WGS sequence"/>
</dbReference>
<dbReference type="Pfam" id="PF13715">
    <property type="entry name" value="CarbopepD_reg_2"/>
    <property type="match status" value="1"/>
</dbReference>
<accession>A0A3N0EW96</accession>
<dbReference type="EMBL" id="RJTM01000021">
    <property type="protein sequence ID" value="RNL91982.1"/>
    <property type="molecule type" value="Genomic_DNA"/>
</dbReference>
<keyword evidence="5 9" id="KW-0798">TonB box</keyword>
<dbReference type="InterPro" id="IPR023996">
    <property type="entry name" value="TonB-dep_OMP_SusC/RagA"/>
</dbReference>
<dbReference type="PROSITE" id="PS52016">
    <property type="entry name" value="TONB_DEPENDENT_REC_3"/>
    <property type="match status" value="1"/>
</dbReference>
<dbReference type="Pfam" id="PF07715">
    <property type="entry name" value="Plug"/>
    <property type="match status" value="1"/>
</dbReference>
<comment type="similarity">
    <text evidence="8 9">Belongs to the TonB-dependent receptor family.</text>
</comment>
<evidence type="ECO:0000259" key="11">
    <source>
        <dbReference type="Pfam" id="PF07715"/>
    </source>
</evidence>
<keyword evidence="7 8" id="KW-0998">Cell outer membrane</keyword>
<evidence type="ECO:0000256" key="5">
    <source>
        <dbReference type="ARBA" id="ARBA00023077"/>
    </source>
</evidence>
<dbReference type="SUPFAM" id="SSF56935">
    <property type="entry name" value="Porins"/>
    <property type="match status" value="1"/>
</dbReference>
<dbReference type="FunFam" id="2.170.130.10:FF:000008">
    <property type="entry name" value="SusC/RagA family TonB-linked outer membrane protein"/>
    <property type="match status" value="1"/>
</dbReference>
<dbReference type="Gene3D" id="2.170.130.10">
    <property type="entry name" value="TonB-dependent receptor, plug domain"/>
    <property type="match status" value="1"/>
</dbReference>
<keyword evidence="3 8" id="KW-1134">Transmembrane beta strand</keyword>
<keyword evidence="4 8" id="KW-0812">Transmembrane</keyword>
<feature type="domain" description="TonB-dependent receptor plug" evidence="11">
    <location>
        <begin position="123"/>
        <end position="249"/>
    </location>
</feature>
<reference evidence="12 13" key="1">
    <citation type="submission" date="2018-10" db="EMBL/GenBank/DDBJ databases">
        <title>Sinomicrobium pectinilyticum sp. nov., a pectinase-producing bacterium isolated from alkaline and saline soil, and emended description of the genus Sinomicrobium.</title>
        <authorList>
            <person name="Cheng B."/>
            <person name="Li C."/>
            <person name="Lai Q."/>
            <person name="Du M."/>
            <person name="Shao Z."/>
            <person name="Xu P."/>
            <person name="Yang C."/>
        </authorList>
    </citation>
    <scope>NUCLEOTIDE SEQUENCE [LARGE SCALE GENOMIC DNA]</scope>
    <source>
        <strain evidence="12 13">5DNS001</strain>
    </source>
</reference>
<dbReference type="InterPro" id="IPR008969">
    <property type="entry name" value="CarboxyPept-like_regulatory"/>
</dbReference>
<keyword evidence="13" id="KW-1185">Reference proteome</keyword>
<dbReference type="NCBIfam" id="TIGR04057">
    <property type="entry name" value="SusC_RagA_signa"/>
    <property type="match status" value="1"/>
</dbReference>
<dbReference type="InterPro" id="IPR000531">
    <property type="entry name" value="Beta-barrel_TonB"/>
</dbReference>
<dbReference type="InterPro" id="IPR012910">
    <property type="entry name" value="Plug_dom"/>
</dbReference>
<gene>
    <name evidence="12" type="ORF">ED312_03890</name>
</gene>
<dbReference type="Pfam" id="PF00593">
    <property type="entry name" value="TonB_dep_Rec_b-barrel"/>
    <property type="match status" value="1"/>
</dbReference>
<keyword evidence="12" id="KW-0675">Receptor</keyword>
<dbReference type="InterPro" id="IPR039426">
    <property type="entry name" value="TonB-dep_rcpt-like"/>
</dbReference>
<evidence type="ECO:0000256" key="8">
    <source>
        <dbReference type="PROSITE-ProRule" id="PRU01360"/>
    </source>
</evidence>
<dbReference type="NCBIfam" id="TIGR04056">
    <property type="entry name" value="OMP_RagA_SusC"/>
    <property type="match status" value="1"/>
</dbReference>
<evidence type="ECO:0000256" key="3">
    <source>
        <dbReference type="ARBA" id="ARBA00022452"/>
    </source>
</evidence>
<organism evidence="12 13">
    <name type="scientific">Sinomicrobium pectinilyticum</name>
    <dbReference type="NCBI Taxonomy" id="1084421"/>
    <lineage>
        <taxon>Bacteria</taxon>
        <taxon>Pseudomonadati</taxon>
        <taxon>Bacteroidota</taxon>
        <taxon>Flavobacteriia</taxon>
        <taxon>Flavobacteriales</taxon>
        <taxon>Flavobacteriaceae</taxon>
        <taxon>Sinomicrobium</taxon>
    </lineage>
</organism>
<proteinExistence type="inferred from homology"/>
<evidence type="ECO:0000313" key="13">
    <source>
        <dbReference type="Proteomes" id="UP000267469"/>
    </source>
</evidence>
<dbReference type="GO" id="GO:0009279">
    <property type="term" value="C:cell outer membrane"/>
    <property type="evidence" value="ECO:0007669"/>
    <property type="project" value="UniProtKB-SubCell"/>
</dbReference>
<dbReference type="AlphaFoldDB" id="A0A3N0EW96"/>
<sequence>MTKAKSRQVLISCLSVIVFQITGFTASGQDREVSGTVTSSEDGQPLPGVNVIVKGTNNGVQTDFDGNYVIDNVSGDETLKFSYLGFTTREINVDGRSTINVVLEPGQEALDEVVVIGYGSVKKSDLTGAVSSVKAEDLNPGANASVEQALQGRVAGVQISQKSNEPGGGLSVNIRGSGSINAGTEPLYVIDGIIVNNGAVAATGGAGFTANSTPRNPLNTLNPADIQSIEVLKDASSTAIYGSRGSNGVVLITTKKGKTGKLRVNYDFYYGMQEAARTLDLLSPSEYQTVLNGIIDDGGGDPGQRIEEIEDGGTNWLDQVLQAAPTQNHNLSFSGATQNLNYYASLNYFSQEGLVKGSGIERYNIRLNLNSNSSEKYKYGINMNASFIGDDFASTGSGINENGGALYAAINYDPTIKPYSADGSYRLSDFITIDNPLSILRGEDATGETFRFYGNTFFEYFLLPSLSAKVQLGGDTQHVRRDIFIQPYTLNGAGTGGIASIQTGRKDYVSIEGTLNYNKDFGDDNLAAMLGATYEYFQTKSFSGNARGFALPDLGTDAIGSGDPELNNLGSGRNQARFISYLARVNYSLNDKYLFTASIRADGSSRFGDNNKFGYFPSGAVAWKIHSESFINSAEWISQLKLRASVGSTGNANIGNSLTFQTFSAGGDLLFGDDFYNTIYPTRIANPDLTWEKAVQYDLGLDFGFLDHRISGSIDYFNKKTTDLLLVVPQALNTGFEGQTQNLGGVRNQGLEFTLNLDIFRKDNFSWELSGNFATLDNKVLDIGDRGDIIRGGQSQIPDFSIVSPGRTLDSYYGFIVDGIWQESDDFSITEPQVQPGDIKYRDVNGDGVINADDRVILGNSIPDFTWGLTSNLKLHGFTLDIVMQGVEGVERLNGNLINTYSPNNFRRNRIADPLLNRWTPDNPTNKYPSFVNPTSQGGANALINSRTVEDASYWRLQSVRLGYQFSPETLGFINNLSIYVTGQNLLTVTDYSGVDPAANASGRNTTALDFNAYPVPRTYLIGLNIEF</sequence>
<comment type="subcellular location">
    <subcellularLocation>
        <location evidence="1 8">Cell outer membrane</location>
        <topology evidence="1 8">Multi-pass membrane protein</topology>
    </subcellularLocation>
</comment>
<evidence type="ECO:0000256" key="2">
    <source>
        <dbReference type="ARBA" id="ARBA00022448"/>
    </source>
</evidence>
<evidence type="ECO:0000256" key="7">
    <source>
        <dbReference type="ARBA" id="ARBA00023237"/>
    </source>
</evidence>
<dbReference type="InterPro" id="IPR023997">
    <property type="entry name" value="TonB-dep_OMP_SusC/RagA_CS"/>
</dbReference>
<evidence type="ECO:0000256" key="6">
    <source>
        <dbReference type="ARBA" id="ARBA00023136"/>
    </source>
</evidence>
<evidence type="ECO:0000313" key="12">
    <source>
        <dbReference type="EMBL" id="RNL91982.1"/>
    </source>
</evidence>
<dbReference type="OrthoDB" id="9768177at2"/>
<evidence type="ECO:0000259" key="10">
    <source>
        <dbReference type="Pfam" id="PF00593"/>
    </source>
</evidence>